<accession>A0A0M2SH97</accession>
<evidence type="ECO:0000313" key="2">
    <source>
        <dbReference type="EMBL" id="KKK33668.1"/>
    </source>
</evidence>
<evidence type="ECO:0000256" key="1">
    <source>
        <dbReference type="SAM" id="MobiDB-lite"/>
    </source>
</evidence>
<feature type="region of interest" description="Disordered" evidence="1">
    <location>
        <begin position="73"/>
        <end position="99"/>
    </location>
</feature>
<evidence type="ECO:0000313" key="3">
    <source>
        <dbReference type="Proteomes" id="UP000034166"/>
    </source>
</evidence>
<dbReference type="AlphaFoldDB" id="A0A0M2SH97"/>
<dbReference type="PATRIC" id="fig|1408103.3.peg.5160"/>
<dbReference type="EMBL" id="LAYY01000100">
    <property type="protein sequence ID" value="KKK33668.1"/>
    <property type="molecule type" value="Genomic_DNA"/>
</dbReference>
<protein>
    <submittedName>
        <fullName evidence="2">Uncharacterized protein</fullName>
    </submittedName>
</protein>
<sequence>MIFACCILPIGVYYWGTDLASDKITEKLTQTLEGSEHLEEWKESIEKDPEVQKFLEQAVPIAGKDNSKEVSAVAPETAEYENTAQPSREADANEEELPFTTKEEAARVLIKKVGLTRIQEIHTEVEEGSANREQIMAEIQSKLSEEEIQALKVIAYKELSGRPDKEE</sequence>
<comment type="caution">
    <text evidence="2">The sequence shown here is derived from an EMBL/GenBank/DDBJ whole genome shotgun (WGS) entry which is preliminary data.</text>
</comment>
<keyword evidence="3" id="KW-1185">Reference proteome</keyword>
<gene>
    <name evidence="2" type="ORF">WQ57_23925</name>
</gene>
<organism evidence="2 3">
    <name type="scientific">Mesobacillus campisalis</name>
    <dbReference type="NCBI Taxonomy" id="1408103"/>
    <lineage>
        <taxon>Bacteria</taxon>
        <taxon>Bacillati</taxon>
        <taxon>Bacillota</taxon>
        <taxon>Bacilli</taxon>
        <taxon>Bacillales</taxon>
        <taxon>Bacillaceae</taxon>
        <taxon>Mesobacillus</taxon>
    </lineage>
</organism>
<name>A0A0M2SH97_9BACI</name>
<dbReference type="OrthoDB" id="2427603at2"/>
<reference evidence="2 3" key="1">
    <citation type="submission" date="2015-04" db="EMBL/GenBank/DDBJ databases">
        <title>Taxonomic description and genome sequence of Bacillus campisalis sp. nov., a novel member of the genus Bacillus isolated from solar saltern.</title>
        <authorList>
            <person name="Mathan Kumar R."/>
            <person name="Kaur G."/>
            <person name="Kumar A."/>
            <person name="Singh N.K."/>
            <person name="Kaur N."/>
            <person name="Kumar N."/>
            <person name="Mayilraj S."/>
        </authorList>
    </citation>
    <scope>NUCLEOTIDE SEQUENCE [LARGE SCALE GENOMIC DNA]</scope>
    <source>
        <strain evidence="2 3">SA2-6</strain>
    </source>
</reference>
<proteinExistence type="predicted"/>
<dbReference type="Proteomes" id="UP000034166">
    <property type="component" value="Unassembled WGS sequence"/>
</dbReference>